<feature type="domain" description="Nudix hydrolase" evidence="2">
    <location>
        <begin position="14"/>
        <end position="152"/>
    </location>
</feature>
<dbReference type="PANTHER" id="PTHR16099">
    <property type="entry name" value="8-OXO-DGTP DIPHOSPHATES NUDT15"/>
    <property type="match status" value="1"/>
</dbReference>
<evidence type="ECO:0000313" key="3">
    <source>
        <dbReference type="EMBL" id="CAF1071155.1"/>
    </source>
</evidence>
<dbReference type="InterPro" id="IPR000086">
    <property type="entry name" value="NUDIX_hydrolase_dom"/>
</dbReference>
<dbReference type="Gene3D" id="3.90.79.10">
    <property type="entry name" value="Nucleoside Triphosphate Pyrophosphohydrolase"/>
    <property type="match status" value="1"/>
</dbReference>
<evidence type="ECO:0000313" key="4">
    <source>
        <dbReference type="EMBL" id="CAF3838268.1"/>
    </source>
</evidence>
<dbReference type="Proteomes" id="UP000663829">
    <property type="component" value="Unassembled WGS sequence"/>
</dbReference>
<gene>
    <name evidence="3" type="ORF">GPM918_LOCUS17283</name>
    <name evidence="4" type="ORF">SRO942_LOCUS17282</name>
</gene>
<dbReference type="FunFam" id="3.90.79.10:FF:000060">
    <property type="entry name" value="Nudix hydrolase 1"/>
    <property type="match status" value="1"/>
</dbReference>
<reference evidence="3" key="1">
    <citation type="submission" date="2021-02" db="EMBL/GenBank/DDBJ databases">
        <authorList>
            <person name="Nowell W R."/>
        </authorList>
    </citation>
    <scope>NUCLEOTIDE SEQUENCE</scope>
</reference>
<dbReference type="SUPFAM" id="SSF55811">
    <property type="entry name" value="Nudix"/>
    <property type="match status" value="1"/>
</dbReference>
<proteinExistence type="predicted"/>
<dbReference type="GO" id="GO:0005829">
    <property type="term" value="C:cytosol"/>
    <property type="evidence" value="ECO:0007669"/>
    <property type="project" value="TreeGrafter"/>
</dbReference>
<dbReference type="PROSITE" id="PS00893">
    <property type="entry name" value="NUDIX_BOX"/>
    <property type="match status" value="1"/>
</dbReference>
<dbReference type="InterPro" id="IPR020084">
    <property type="entry name" value="NUDIX_hydrolase_CS"/>
</dbReference>
<keyword evidence="1" id="KW-0378">Hydrolase</keyword>
<dbReference type="InterPro" id="IPR015797">
    <property type="entry name" value="NUDIX_hydrolase-like_dom_sf"/>
</dbReference>
<organism evidence="3 5">
    <name type="scientific">Didymodactylos carnosus</name>
    <dbReference type="NCBI Taxonomy" id="1234261"/>
    <lineage>
        <taxon>Eukaryota</taxon>
        <taxon>Metazoa</taxon>
        <taxon>Spiralia</taxon>
        <taxon>Gnathifera</taxon>
        <taxon>Rotifera</taxon>
        <taxon>Eurotatoria</taxon>
        <taxon>Bdelloidea</taxon>
        <taxon>Philodinida</taxon>
        <taxon>Philodinidae</taxon>
        <taxon>Didymodactylos</taxon>
    </lineage>
</organism>
<dbReference type="GO" id="GO:0035539">
    <property type="term" value="F:8-oxo-7,8-dihydrodeoxyguanosine triphosphate pyrophosphatase activity"/>
    <property type="evidence" value="ECO:0007669"/>
    <property type="project" value="TreeGrafter"/>
</dbReference>
<dbReference type="AlphaFoldDB" id="A0A814M310"/>
<evidence type="ECO:0000259" key="2">
    <source>
        <dbReference type="PROSITE" id="PS51462"/>
    </source>
</evidence>
<dbReference type="EMBL" id="CAJNOQ010004717">
    <property type="protein sequence ID" value="CAF1071155.1"/>
    <property type="molecule type" value="Genomic_DNA"/>
</dbReference>
<name>A0A814M310_9BILA</name>
<dbReference type="Proteomes" id="UP000681722">
    <property type="component" value="Unassembled WGS sequence"/>
</dbReference>
<dbReference type="Pfam" id="PF00293">
    <property type="entry name" value="NUDIX"/>
    <property type="match status" value="1"/>
</dbReference>
<comment type="caution">
    <text evidence="3">The sequence shown here is derived from an EMBL/GenBank/DDBJ whole genome shotgun (WGS) entry which is preliminary data.</text>
</comment>
<protein>
    <recommendedName>
        <fullName evidence="2">Nudix hydrolase domain-containing protein</fullName>
    </recommendedName>
</protein>
<dbReference type="GO" id="GO:0006203">
    <property type="term" value="P:dGTP catabolic process"/>
    <property type="evidence" value="ECO:0007669"/>
    <property type="project" value="TreeGrafter"/>
</dbReference>
<dbReference type="CDD" id="cd04678">
    <property type="entry name" value="NUDIX_MTH2_Nudt15"/>
    <property type="match status" value="1"/>
</dbReference>
<dbReference type="PROSITE" id="PS51462">
    <property type="entry name" value="NUDIX"/>
    <property type="match status" value="1"/>
</dbReference>
<evidence type="ECO:0000256" key="1">
    <source>
        <dbReference type="ARBA" id="ARBA00022801"/>
    </source>
</evidence>
<dbReference type="EMBL" id="CAJOBC010004717">
    <property type="protein sequence ID" value="CAF3838268.1"/>
    <property type="molecule type" value="Genomic_DNA"/>
</dbReference>
<keyword evidence="5" id="KW-1185">Reference proteome</keyword>
<accession>A0A814M310</accession>
<sequence>MDTPKTNPALTTSRPLVGVATILLSSLHPQCILLGRRLSSHGTGTYQLPGGHLEYGESFVNCARRELQEETNLTLNSVPKLVYVTNNLFEDIGKHYVTLFMLAQLDDEQELLKLKCMEPTKCDEWKWVKWTDLKQLNLFKPLETTVNEGFNPFLIEKGTILSP</sequence>
<dbReference type="OrthoDB" id="447842at2759"/>
<dbReference type="PANTHER" id="PTHR16099:SF5">
    <property type="entry name" value="NUCLEOTIDE TRIPHOSPHATE DIPHOSPHATASE NUDT15"/>
    <property type="match status" value="1"/>
</dbReference>
<evidence type="ECO:0000313" key="5">
    <source>
        <dbReference type="Proteomes" id="UP000663829"/>
    </source>
</evidence>